<dbReference type="SUPFAM" id="SSF52172">
    <property type="entry name" value="CheY-like"/>
    <property type="match status" value="1"/>
</dbReference>
<proteinExistence type="predicted"/>
<evidence type="ECO:0000256" key="11">
    <source>
        <dbReference type="ARBA" id="ARBA00022989"/>
    </source>
</evidence>
<dbReference type="GO" id="GO:0005524">
    <property type="term" value="F:ATP binding"/>
    <property type="evidence" value="ECO:0007669"/>
    <property type="project" value="UniProtKB-KW"/>
</dbReference>
<evidence type="ECO:0000256" key="1">
    <source>
        <dbReference type="ARBA" id="ARBA00000085"/>
    </source>
</evidence>
<accession>A0A1G6WQQ3</accession>
<evidence type="ECO:0000256" key="6">
    <source>
        <dbReference type="ARBA" id="ARBA00022679"/>
    </source>
</evidence>
<comment type="catalytic activity">
    <reaction evidence="1">
        <text>ATP + protein L-histidine = ADP + protein N-phospho-L-histidine.</text>
        <dbReference type="EC" id="2.7.13.3"/>
    </reaction>
</comment>
<dbReference type="SUPFAM" id="SSF47384">
    <property type="entry name" value="Homodimeric domain of signal transducing histidine kinase"/>
    <property type="match status" value="1"/>
</dbReference>
<keyword evidence="13" id="KW-0472">Membrane</keyword>
<keyword evidence="6" id="KW-0808">Transferase</keyword>
<comment type="subunit">
    <text evidence="14">At low DSF concentrations, interacts with RpfF.</text>
</comment>
<dbReference type="CDD" id="cd17546">
    <property type="entry name" value="REC_hyHK_CKI1_RcsC-like"/>
    <property type="match status" value="1"/>
</dbReference>
<dbReference type="InterPro" id="IPR036641">
    <property type="entry name" value="HPT_dom_sf"/>
</dbReference>
<dbReference type="InterPro" id="IPR003594">
    <property type="entry name" value="HATPase_dom"/>
</dbReference>
<dbReference type="SMART" id="SM00448">
    <property type="entry name" value="REC"/>
    <property type="match status" value="1"/>
</dbReference>
<dbReference type="PRINTS" id="PR00344">
    <property type="entry name" value="BCTRLSENSOR"/>
</dbReference>
<evidence type="ECO:0000256" key="7">
    <source>
        <dbReference type="ARBA" id="ARBA00022692"/>
    </source>
</evidence>
<evidence type="ECO:0000256" key="8">
    <source>
        <dbReference type="ARBA" id="ARBA00022741"/>
    </source>
</evidence>
<evidence type="ECO:0000256" key="19">
    <source>
        <dbReference type="SAM" id="MobiDB-lite"/>
    </source>
</evidence>
<dbReference type="Proteomes" id="UP000199603">
    <property type="component" value="Unassembled WGS sequence"/>
</dbReference>
<keyword evidence="24" id="KW-1185">Reference proteome</keyword>
<evidence type="ECO:0000256" key="9">
    <source>
        <dbReference type="ARBA" id="ARBA00022777"/>
    </source>
</evidence>
<keyword evidence="11" id="KW-1133">Transmembrane helix</keyword>
<feature type="coiled-coil region" evidence="18">
    <location>
        <begin position="78"/>
        <end position="108"/>
    </location>
</feature>
<dbReference type="PROSITE" id="PS50109">
    <property type="entry name" value="HIS_KIN"/>
    <property type="match status" value="1"/>
</dbReference>
<dbReference type="Pfam" id="PF00072">
    <property type="entry name" value="Response_reg"/>
    <property type="match status" value="1"/>
</dbReference>
<dbReference type="PROSITE" id="PS50110">
    <property type="entry name" value="RESPONSE_REGULATORY"/>
    <property type="match status" value="1"/>
</dbReference>
<feature type="compositionally biased region" description="Pro residues" evidence="19">
    <location>
        <begin position="494"/>
        <end position="504"/>
    </location>
</feature>
<name>A0A1G6WQQ3_9GAMM</name>
<keyword evidence="5 17" id="KW-0597">Phosphoprotein</keyword>
<dbReference type="PANTHER" id="PTHR45339:SF1">
    <property type="entry name" value="HYBRID SIGNAL TRANSDUCTION HISTIDINE KINASE J"/>
    <property type="match status" value="1"/>
</dbReference>
<dbReference type="InterPro" id="IPR004358">
    <property type="entry name" value="Sig_transdc_His_kin-like_C"/>
</dbReference>
<evidence type="ECO:0000256" key="12">
    <source>
        <dbReference type="ARBA" id="ARBA00023012"/>
    </source>
</evidence>
<evidence type="ECO:0000313" key="24">
    <source>
        <dbReference type="Proteomes" id="UP000199603"/>
    </source>
</evidence>
<comment type="subcellular location">
    <subcellularLocation>
        <location evidence="2">Cell inner membrane</location>
        <topology evidence="2">Multi-pass membrane protein</topology>
    </subcellularLocation>
</comment>
<evidence type="ECO:0000256" key="15">
    <source>
        <dbReference type="ARBA" id="ARBA00068150"/>
    </source>
</evidence>
<keyword evidence="4" id="KW-1003">Cell membrane</keyword>
<dbReference type="FunFam" id="3.30.565.10:FF:000010">
    <property type="entry name" value="Sensor histidine kinase RcsC"/>
    <property type="match status" value="1"/>
</dbReference>
<evidence type="ECO:0000259" key="22">
    <source>
        <dbReference type="PROSITE" id="PS50894"/>
    </source>
</evidence>
<dbReference type="Gene3D" id="1.10.287.130">
    <property type="match status" value="1"/>
</dbReference>
<evidence type="ECO:0000256" key="17">
    <source>
        <dbReference type="PROSITE-ProRule" id="PRU00169"/>
    </source>
</evidence>
<dbReference type="PANTHER" id="PTHR45339">
    <property type="entry name" value="HYBRID SIGNAL TRANSDUCTION HISTIDINE KINASE J"/>
    <property type="match status" value="1"/>
</dbReference>
<evidence type="ECO:0000256" key="14">
    <source>
        <dbReference type="ARBA" id="ARBA00064003"/>
    </source>
</evidence>
<feature type="modified residue" description="Phosphohistidine" evidence="16">
    <location>
        <position position="767"/>
    </location>
</feature>
<dbReference type="InterPro" id="IPR036097">
    <property type="entry name" value="HisK_dim/P_sf"/>
</dbReference>
<feature type="region of interest" description="Disordered" evidence="19">
    <location>
        <begin position="671"/>
        <end position="698"/>
    </location>
</feature>
<dbReference type="RefSeq" id="WP_245680013.1">
    <property type="nucleotide sequence ID" value="NZ_FNAG01000005.1"/>
</dbReference>
<sequence>MSPALSRALVVGGGFIATAAGLLVLLPLDVTGALPAALAVGGGLAAALGGLLGSASASAPAPTGPRREPSLLADPAELAHLKEELAQARKLERELSEAKHAAEAATMAKGEFLATMSHEIRTPLNGIIPLLDILLSTRLSDDQRDYLNTALQSAQQLLRIVDDILDYSKLEANKLELETVGINLREVLDGVMRLMDTPADAKNLRLSMQIDPAVRLAMRGDPVRLRQILTNLLSNAIKFTERGSVSVMVSRRGETRTHHEIRFEVTDTGVGIAPEAAARLFKAFSQADASTTRTFGGTGLGLVICKRIVDLMGGQIGVDSTPGRGSTFWFQVPLLKAVGDMEVERRELGGSRVLLVTADAALQRKLALAASNWGVTLVHASGAQDALFKLRAAAQRSGNWAFHLLLVDLVSVRTTAVGLHRSILREDALAKLQIVYLKGDEPAPADLAEGGRSLPLARALPEPEMRRQLAKIMEGEVTASLPVSTLADVHIDPVPAPRPSPAAAPPAAAEPPRRAAPAAVPSAPAPVVPVAAQLAPAGALSGRALLVEDNPVNRQVAMRILSLAGLEVDSAENGQEALERLKQGRYALVLMDCQMPVMDGYTAARRRRQIEAEAGLPRLPIIAMTANAMIGDREKCLDAGMDDYLTKPLDRARLNATLAAWLARSPYRDTASPSPAPAAAAPPRPAAPAAAAAPATGARPAAAATPSFATASGPALNTEVVEDLREVMGPEFLSLIRVFLEDTPRTLERLQAAADSSDTPTLIAAAHSLKSTSANLGALDMSELARQIEHGGRAGTLSQPQVLVARLVAEFLRVESALRALLS</sequence>
<feature type="domain" description="HPt" evidence="22">
    <location>
        <begin position="728"/>
        <end position="823"/>
    </location>
</feature>
<dbReference type="InterPro" id="IPR008207">
    <property type="entry name" value="Sig_transdc_His_kin_Hpt_dom"/>
</dbReference>
<evidence type="ECO:0000259" key="21">
    <source>
        <dbReference type="PROSITE" id="PS50110"/>
    </source>
</evidence>
<dbReference type="AlphaFoldDB" id="A0A1G6WQQ3"/>
<dbReference type="InterPro" id="IPR001789">
    <property type="entry name" value="Sig_transdc_resp-reg_receiver"/>
</dbReference>
<keyword evidence="18" id="KW-0175">Coiled coil</keyword>
<dbReference type="Gene3D" id="1.20.120.160">
    <property type="entry name" value="HPT domain"/>
    <property type="match status" value="1"/>
</dbReference>
<keyword evidence="7" id="KW-0812">Transmembrane</keyword>
<evidence type="ECO:0000256" key="2">
    <source>
        <dbReference type="ARBA" id="ARBA00004429"/>
    </source>
</evidence>
<dbReference type="Pfam" id="PF02518">
    <property type="entry name" value="HATPase_c"/>
    <property type="match status" value="1"/>
</dbReference>
<dbReference type="CDD" id="cd16922">
    <property type="entry name" value="HATPase_EvgS-ArcB-TorS-like"/>
    <property type="match status" value="1"/>
</dbReference>
<dbReference type="SUPFAM" id="SSF55874">
    <property type="entry name" value="ATPase domain of HSP90 chaperone/DNA topoisomerase II/histidine kinase"/>
    <property type="match status" value="1"/>
</dbReference>
<evidence type="ECO:0000313" key="23">
    <source>
        <dbReference type="EMBL" id="SDD68202.1"/>
    </source>
</evidence>
<keyword evidence="12" id="KW-0902">Two-component regulatory system</keyword>
<dbReference type="InterPro" id="IPR036890">
    <property type="entry name" value="HATPase_C_sf"/>
</dbReference>
<feature type="compositionally biased region" description="Pro residues" evidence="19">
    <location>
        <begin position="674"/>
        <end position="686"/>
    </location>
</feature>
<evidence type="ECO:0000256" key="13">
    <source>
        <dbReference type="ARBA" id="ARBA00023136"/>
    </source>
</evidence>
<dbReference type="SMART" id="SM00387">
    <property type="entry name" value="HATPase_c"/>
    <property type="match status" value="1"/>
</dbReference>
<evidence type="ECO:0000256" key="5">
    <source>
        <dbReference type="ARBA" id="ARBA00022553"/>
    </source>
</evidence>
<dbReference type="Gene3D" id="3.40.50.2300">
    <property type="match status" value="1"/>
</dbReference>
<organism evidence="23 24">
    <name type="scientific">Aquimonas voraii</name>
    <dbReference type="NCBI Taxonomy" id="265719"/>
    <lineage>
        <taxon>Bacteria</taxon>
        <taxon>Pseudomonadati</taxon>
        <taxon>Pseudomonadota</taxon>
        <taxon>Gammaproteobacteria</taxon>
        <taxon>Lysobacterales</taxon>
        <taxon>Lysobacteraceae</taxon>
        <taxon>Aquimonas</taxon>
    </lineage>
</organism>
<dbReference type="InterPro" id="IPR003661">
    <property type="entry name" value="HisK_dim/P_dom"/>
</dbReference>
<dbReference type="SMART" id="SM00388">
    <property type="entry name" value="HisKA"/>
    <property type="match status" value="1"/>
</dbReference>
<feature type="domain" description="Histidine kinase" evidence="20">
    <location>
        <begin position="115"/>
        <end position="336"/>
    </location>
</feature>
<dbReference type="Pfam" id="PF01627">
    <property type="entry name" value="Hpt"/>
    <property type="match status" value="1"/>
</dbReference>
<dbReference type="InterPro" id="IPR005467">
    <property type="entry name" value="His_kinase_dom"/>
</dbReference>
<dbReference type="GO" id="GO:0005886">
    <property type="term" value="C:plasma membrane"/>
    <property type="evidence" value="ECO:0007669"/>
    <property type="project" value="UniProtKB-SubCell"/>
</dbReference>
<dbReference type="EC" id="2.7.13.3" evidence="3"/>
<evidence type="ECO:0000256" key="16">
    <source>
        <dbReference type="PROSITE-ProRule" id="PRU00110"/>
    </source>
</evidence>
<keyword evidence="10" id="KW-0067">ATP-binding</keyword>
<dbReference type="Pfam" id="PF00512">
    <property type="entry name" value="HisKA"/>
    <property type="match status" value="1"/>
</dbReference>
<dbReference type="GO" id="GO:0000155">
    <property type="term" value="F:phosphorelay sensor kinase activity"/>
    <property type="evidence" value="ECO:0007669"/>
    <property type="project" value="InterPro"/>
</dbReference>
<dbReference type="CDD" id="cd00088">
    <property type="entry name" value="HPT"/>
    <property type="match status" value="1"/>
</dbReference>
<dbReference type="FunFam" id="1.10.287.130:FF:000002">
    <property type="entry name" value="Two-component osmosensing histidine kinase"/>
    <property type="match status" value="1"/>
</dbReference>
<dbReference type="Gene3D" id="3.30.565.10">
    <property type="entry name" value="Histidine kinase-like ATPase, C-terminal domain"/>
    <property type="match status" value="1"/>
</dbReference>
<evidence type="ECO:0000259" key="20">
    <source>
        <dbReference type="PROSITE" id="PS50109"/>
    </source>
</evidence>
<protein>
    <recommendedName>
        <fullName evidence="15">Sensory/regulatory protein RpfC</fullName>
        <ecNumber evidence="3">2.7.13.3</ecNumber>
    </recommendedName>
</protein>
<evidence type="ECO:0000256" key="4">
    <source>
        <dbReference type="ARBA" id="ARBA00022475"/>
    </source>
</evidence>
<dbReference type="STRING" id="265719.SAMN04488509_105122"/>
<keyword evidence="9 23" id="KW-0418">Kinase</keyword>
<gene>
    <name evidence="23" type="ORF">SAMN04488509_105122</name>
</gene>
<dbReference type="EMBL" id="FNAG01000005">
    <property type="protein sequence ID" value="SDD68202.1"/>
    <property type="molecule type" value="Genomic_DNA"/>
</dbReference>
<feature type="region of interest" description="Disordered" evidence="19">
    <location>
        <begin position="492"/>
        <end position="520"/>
    </location>
</feature>
<dbReference type="SUPFAM" id="SSF47226">
    <property type="entry name" value="Histidine-containing phosphotransfer domain, HPT domain"/>
    <property type="match status" value="1"/>
</dbReference>
<evidence type="ECO:0000256" key="18">
    <source>
        <dbReference type="SAM" id="Coils"/>
    </source>
</evidence>
<feature type="modified residue" description="4-aspartylphosphate" evidence="17">
    <location>
        <position position="592"/>
    </location>
</feature>
<dbReference type="CDD" id="cd00082">
    <property type="entry name" value="HisKA"/>
    <property type="match status" value="1"/>
</dbReference>
<evidence type="ECO:0000256" key="3">
    <source>
        <dbReference type="ARBA" id="ARBA00012438"/>
    </source>
</evidence>
<dbReference type="PROSITE" id="PS50894">
    <property type="entry name" value="HPT"/>
    <property type="match status" value="1"/>
</dbReference>
<dbReference type="SMART" id="SM00073">
    <property type="entry name" value="HPT"/>
    <property type="match status" value="1"/>
</dbReference>
<reference evidence="23 24" key="1">
    <citation type="submission" date="2016-10" db="EMBL/GenBank/DDBJ databases">
        <authorList>
            <person name="de Groot N.N."/>
        </authorList>
    </citation>
    <scope>NUCLEOTIDE SEQUENCE [LARGE SCALE GENOMIC DNA]</scope>
    <source>
        <strain evidence="23 24">DSM 16957</strain>
    </source>
</reference>
<feature type="compositionally biased region" description="Low complexity" evidence="19">
    <location>
        <begin position="687"/>
        <end position="698"/>
    </location>
</feature>
<keyword evidence="8" id="KW-0547">Nucleotide-binding</keyword>
<evidence type="ECO:0000256" key="10">
    <source>
        <dbReference type="ARBA" id="ARBA00022840"/>
    </source>
</evidence>
<dbReference type="InterPro" id="IPR011006">
    <property type="entry name" value="CheY-like_superfamily"/>
</dbReference>
<feature type="domain" description="Response regulatory" evidence="21">
    <location>
        <begin position="543"/>
        <end position="662"/>
    </location>
</feature>